<dbReference type="PANTHER" id="PTHR36179:SF2">
    <property type="entry name" value="LUD DOMAIN-CONTAINING PROTEIN"/>
    <property type="match status" value="1"/>
</dbReference>
<organism evidence="2 3">
    <name type="scientific">Pyramidobacter piscolens W5455</name>
    <dbReference type="NCBI Taxonomy" id="352165"/>
    <lineage>
        <taxon>Bacteria</taxon>
        <taxon>Thermotogati</taxon>
        <taxon>Synergistota</taxon>
        <taxon>Synergistia</taxon>
        <taxon>Synergistales</taxon>
        <taxon>Dethiosulfovibrionaceae</taxon>
        <taxon>Pyramidobacter</taxon>
    </lineage>
</organism>
<keyword evidence="3" id="KW-1185">Reference proteome</keyword>
<dbReference type="PANTHER" id="PTHR36179">
    <property type="entry name" value="LUD_DOM DOMAIN-CONTAINING PROTEIN"/>
    <property type="match status" value="1"/>
</dbReference>
<dbReference type="Proteomes" id="UP000006462">
    <property type="component" value="Unassembled WGS sequence"/>
</dbReference>
<dbReference type="InterPro" id="IPR003741">
    <property type="entry name" value="LUD_dom"/>
</dbReference>
<protein>
    <recommendedName>
        <fullName evidence="1">LUD domain-containing protein</fullName>
    </recommendedName>
</protein>
<dbReference type="EMBL" id="ADFP01000074">
    <property type="protein sequence ID" value="EFB90561.1"/>
    <property type="molecule type" value="Genomic_DNA"/>
</dbReference>
<gene>
    <name evidence="2" type="ORF">HMPREF7215_2346</name>
</gene>
<evidence type="ECO:0000259" key="1">
    <source>
        <dbReference type="Pfam" id="PF02589"/>
    </source>
</evidence>
<reference evidence="2 3" key="1">
    <citation type="submission" date="2009-12" db="EMBL/GenBank/DDBJ databases">
        <authorList>
            <person name="Shrivastava S."/>
            <person name="Madupu R."/>
            <person name="Durkin A.S."/>
            <person name="Torralba M."/>
            <person name="Methe B."/>
            <person name="Sutton G.G."/>
            <person name="Strausberg R.L."/>
            <person name="Nelson K.E."/>
        </authorList>
    </citation>
    <scope>NUCLEOTIDE SEQUENCE [LARGE SCALE GENOMIC DNA]</scope>
    <source>
        <strain evidence="2 3">W5455</strain>
    </source>
</reference>
<sequence length="234" mass="25424">MYLRHGPRQSDRFVKPELEEKMKTETTMNETARDNCRHLAADMEKHLVRRGHVPFYAATASEALGKILSLIPAGASVGIPGSATIREIGAVEALRERGHKVVQHWDPKATAAEKLEARFEEAQCDVFLASSNAITKDGVLVNVDGAGNRVAAMCWSRGDRIYVVGMNKVCPDVAGALARVRNLAAPINAQRLSRPGHNVAPDSICRAVLITEQAPTMPDGKKSYVVLVGEELGY</sequence>
<evidence type="ECO:0000313" key="3">
    <source>
        <dbReference type="Proteomes" id="UP000006462"/>
    </source>
</evidence>
<accession>A0ABP2HTU2</accession>
<feature type="domain" description="LUD" evidence="1">
    <location>
        <begin position="43"/>
        <end position="211"/>
    </location>
</feature>
<comment type="caution">
    <text evidence="2">The sequence shown here is derived from an EMBL/GenBank/DDBJ whole genome shotgun (WGS) entry which is preliminary data.</text>
</comment>
<dbReference type="Pfam" id="PF02589">
    <property type="entry name" value="LUD_dom"/>
    <property type="match status" value="1"/>
</dbReference>
<evidence type="ECO:0000313" key="2">
    <source>
        <dbReference type="EMBL" id="EFB90561.1"/>
    </source>
</evidence>
<proteinExistence type="predicted"/>
<name>A0ABP2HTU2_9BACT</name>